<dbReference type="CDD" id="cd20071">
    <property type="entry name" value="SET_SMYD"/>
    <property type="match status" value="1"/>
</dbReference>
<proteinExistence type="predicted"/>
<dbReference type="Gene3D" id="2.170.270.10">
    <property type="entry name" value="SET domain"/>
    <property type="match status" value="1"/>
</dbReference>
<sequence>MPRCVSAAAAPAGKDSGSSSDSEPSSSTSGRRGGKGGRGYAGAGTGAGPRARGSAPSAVAAAAQAAADALFTDPGAGPLVPQVGPVAVAELGDGRGRGLVASRTVLPGELLLAVRPLALAWDDGLAALGSSLAQDLVGTEPAPGTPLDEDLDPELNLEDAKFLGLQRQLLSRRYTLREAEWLASLCGLPPVSEEGEEQGGSQGSKAPELAPAPALETVLAVGTDTVERRDVSVPDRLRNRDILADVVQANAFAPDGGCEDADAYWARRQVEDVAVGPVSPDDEYAAKVDNDDDGDDGWEGDEELEPAGPRVGPLGVWPGASLLNHSCMPNTVAFVIGDTLFVRAARKVAAGSELTVSYLPVGGGADTSVFGGETGAAAEDDGEGAAAEYEGGNGARGTLLSPVEARRAALEDSYGFVCGCSRCTTEEGLDPKLRALIADIADSTQGLREDLETALAWAEVSPDAEDEEDEDEDEEESTKPSKKKGKQQPAEEDDEDDEDEAGGATSGSQRKWRKAAASVVSQAGAYVELMDAAMGKLKLSMAEQETAQSAVVPLYTVLWAALAARGEIEPPLSEMVASLVGSVAPGSADHLWWRANALETAQILVAEEEMESAAASTIVRGATAGFGGFKRPEDDRVANAGKRCSAAFKTRYGPISRQVYKALLKSRREREDAESEVA</sequence>
<evidence type="ECO:0000313" key="3">
    <source>
        <dbReference type="EMBL" id="KAG2434854.1"/>
    </source>
</evidence>
<gene>
    <name evidence="3" type="ORF">HXX76_007739</name>
</gene>
<feature type="region of interest" description="Disordered" evidence="1">
    <location>
        <begin position="279"/>
        <end position="311"/>
    </location>
</feature>
<dbReference type="InterPro" id="IPR053209">
    <property type="entry name" value="Gramillin-biosynth_MTr"/>
</dbReference>
<feature type="region of interest" description="Disordered" evidence="1">
    <location>
        <begin position="377"/>
        <end position="397"/>
    </location>
</feature>
<name>A0A835T6R5_CHLIN</name>
<feature type="domain" description="SET" evidence="2">
    <location>
        <begin position="84"/>
        <end position="359"/>
    </location>
</feature>
<dbReference type="AlphaFoldDB" id="A0A835T6R5"/>
<dbReference type="OrthoDB" id="538426at2759"/>
<feature type="region of interest" description="Disordered" evidence="1">
    <location>
        <begin position="458"/>
        <end position="513"/>
    </location>
</feature>
<feature type="compositionally biased region" description="Acidic residues" evidence="1">
    <location>
        <begin position="462"/>
        <end position="476"/>
    </location>
</feature>
<feature type="compositionally biased region" description="Acidic residues" evidence="1">
    <location>
        <begin position="290"/>
        <end position="305"/>
    </location>
</feature>
<keyword evidence="4" id="KW-1185">Reference proteome</keyword>
<organism evidence="3 4">
    <name type="scientific">Chlamydomonas incerta</name>
    <dbReference type="NCBI Taxonomy" id="51695"/>
    <lineage>
        <taxon>Eukaryota</taxon>
        <taxon>Viridiplantae</taxon>
        <taxon>Chlorophyta</taxon>
        <taxon>core chlorophytes</taxon>
        <taxon>Chlorophyceae</taxon>
        <taxon>CS clade</taxon>
        <taxon>Chlamydomonadales</taxon>
        <taxon>Chlamydomonadaceae</taxon>
        <taxon>Chlamydomonas</taxon>
    </lineage>
</organism>
<dbReference type="InterPro" id="IPR001214">
    <property type="entry name" value="SET_dom"/>
</dbReference>
<evidence type="ECO:0000259" key="2">
    <source>
        <dbReference type="PROSITE" id="PS50280"/>
    </source>
</evidence>
<dbReference type="InterPro" id="IPR046341">
    <property type="entry name" value="SET_dom_sf"/>
</dbReference>
<dbReference type="Pfam" id="PF00856">
    <property type="entry name" value="SET"/>
    <property type="match status" value="1"/>
</dbReference>
<evidence type="ECO:0000313" key="4">
    <source>
        <dbReference type="Proteomes" id="UP000650467"/>
    </source>
</evidence>
<dbReference type="SUPFAM" id="SSF82199">
    <property type="entry name" value="SET domain"/>
    <property type="match status" value="1"/>
</dbReference>
<reference evidence="3" key="1">
    <citation type="journal article" date="2020" name="bioRxiv">
        <title>Comparative genomics of Chlamydomonas.</title>
        <authorList>
            <person name="Craig R.J."/>
            <person name="Hasan A.R."/>
            <person name="Ness R.W."/>
            <person name="Keightley P.D."/>
        </authorList>
    </citation>
    <scope>NUCLEOTIDE SEQUENCE</scope>
    <source>
        <strain evidence="3">SAG 7.73</strain>
    </source>
</reference>
<dbReference type="SMART" id="SM00317">
    <property type="entry name" value="SET"/>
    <property type="match status" value="1"/>
</dbReference>
<comment type="caution">
    <text evidence="3">The sequence shown here is derived from an EMBL/GenBank/DDBJ whole genome shotgun (WGS) entry which is preliminary data.</text>
</comment>
<dbReference type="EMBL" id="JAEHOC010000016">
    <property type="protein sequence ID" value="KAG2434854.1"/>
    <property type="molecule type" value="Genomic_DNA"/>
</dbReference>
<feature type="compositionally biased region" description="Low complexity" evidence="1">
    <location>
        <begin position="1"/>
        <end position="30"/>
    </location>
</feature>
<feature type="region of interest" description="Disordered" evidence="1">
    <location>
        <begin position="1"/>
        <end position="53"/>
    </location>
</feature>
<accession>A0A835T6R5</accession>
<dbReference type="PROSITE" id="PS50280">
    <property type="entry name" value="SET"/>
    <property type="match status" value="1"/>
</dbReference>
<feature type="compositionally biased region" description="Gly residues" evidence="1">
    <location>
        <begin position="36"/>
        <end position="47"/>
    </location>
</feature>
<dbReference type="Proteomes" id="UP000650467">
    <property type="component" value="Unassembled WGS sequence"/>
</dbReference>
<dbReference type="PANTHER" id="PTHR47643:SF2">
    <property type="entry name" value="TPR DOMAIN PROTEIN (AFU_ORTHOLOGUE AFUA_5G12710)"/>
    <property type="match status" value="1"/>
</dbReference>
<feature type="compositionally biased region" description="Acidic residues" evidence="1">
    <location>
        <begin position="490"/>
        <end position="501"/>
    </location>
</feature>
<protein>
    <recommendedName>
        <fullName evidence="2">SET domain-containing protein</fullName>
    </recommendedName>
</protein>
<evidence type="ECO:0000256" key="1">
    <source>
        <dbReference type="SAM" id="MobiDB-lite"/>
    </source>
</evidence>
<dbReference type="PANTHER" id="PTHR47643">
    <property type="entry name" value="TPR DOMAIN PROTEIN (AFU_ORTHOLOGUE AFUA_5G12710)"/>
    <property type="match status" value="1"/>
</dbReference>